<accession>A0A6A5ZPN7</accession>
<protein>
    <submittedName>
        <fullName evidence="1">Uncharacterized protein</fullName>
    </submittedName>
</protein>
<reference evidence="1" key="1">
    <citation type="journal article" date="2020" name="Stud. Mycol.">
        <title>101 Dothideomycetes genomes: a test case for predicting lifestyles and emergence of pathogens.</title>
        <authorList>
            <person name="Haridas S."/>
            <person name="Albert R."/>
            <person name="Binder M."/>
            <person name="Bloem J."/>
            <person name="Labutti K."/>
            <person name="Salamov A."/>
            <person name="Andreopoulos B."/>
            <person name="Baker S."/>
            <person name="Barry K."/>
            <person name="Bills G."/>
            <person name="Bluhm B."/>
            <person name="Cannon C."/>
            <person name="Castanera R."/>
            <person name="Culley D."/>
            <person name="Daum C."/>
            <person name="Ezra D."/>
            <person name="Gonzalez J."/>
            <person name="Henrissat B."/>
            <person name="Kuo A."/>
            <person name="Liang C."/>
            <person name="Lipzen A."/>
            <person name="Lutzoni F."/>
            <person name="Magnuson J."/>
            <person name="Mondo S."/>
            <person name="Nolan M."/>
            <person name="Ohm R."/>
            <person name="Pangilinan J."/>
            <person name="Park H.-J."/>
            <person name="Ramirez L."/>
            <person name="Alfaro M."/>
            <person name="Sun H."/>
            <person name="Tritt A."/>
            <person name="Yoshinaga Y."/>
            <person name="Zwiers L.-H."/>
            <person name="Turgeon B."/>
            <person name="Goodwin S."/>
            <person name="Spatafora J."/>
            <person name="Crous P."/>
            <person name="Grigoriev I."/>
        </authorList>
    </citation>
    <scope>NUCLEOTIDE SEQUENCE</scope>
    <source>
        <strain evidence="1">CBS 627.86</strain>
    </source>
</reference>
<sequence>MPKGSRREFAELTSLSSTCGACAPVAILNLRQRRLGTSRLANRRPPSGTTIPNARFKLSLPSTAFQVSTTGYCRRDYGNRRNDTGDDRTIGQGLLQPGSAFVYDFSTWKCERISGVQSWILASLCVRISIAIAAESTDSFVHNKAEGYGPVQLYCVRTSVLGKSKIFGFRDGLRKIHLYHLCRIAGIKDC</sequence>
<dbReference type="EMBL" id="ML977312">
    <property type="protein sequence ID" value="KAF2121642.1"/>
    <property type="molecule type" value="Genomic_DNA"/>
</dbReference>
<gene>
    <name evidence="1" type="ORF">BDV96DRAFT_217731</name>
</gene>
<name>A0A6A5ZPN7_9PLEO</name>
<evidence type="ECO:0000313" key="1">
    <source>
        <dbReference type="EMBL" id="KAF2121642.1"/>
    </source>
</evidence>
<proteinExistence type="predicted"/>
<dbReference type="Proteomes" id="UP000799770">
    <property type="component" value="Unassembled WGS sequence"/>
</dbReference>
<dbReference type="AlphaFoldDB" id="A0A6A5ZPN7"/>
<organism evidence="1 2">
    <name type="scientific">Lophiotrema nucula</name>
    <dbReference type="NCBI Taxonomy" id="690887"/>
    <lineage>
        <taxon>Eukaryota</taxon>
        <taxon>Fungi</taxon>
        <taxon>Dikarya</taxon>
        <taxon>Ascomycota</taxon>
        <taxon>Pezizomycotina</taxon>
        <taxon>Dothideomycetes</taxon>
        <taxon>Pleosporomycetidae</taxon>
        <taxon>Pleosporales</taxon>
        <taxon>Lophiotremataceae</taxon>
        <taxon>Lophiotrema</taxon>
    </lineage>
</organism>
<keyword evidence="2" id="KW-1185">Reference proteome</keyword>
<evidence type="ECO:0000313" key="2">
    <source>
        <dbReference type="Proteomes" id="UP000799770"/>
    </source>
</evidence>